<dbReference type="GO" id="GO:0009636">
    <property type="term" value="P:response to toxic substance"/>
    <property type="evidence" value="ECO:0007669"/>
    <property type="project" value="UniProtKB-KW"/>
</dbReference>
<dbReference type="InterPro" id="IPR017927">
    <property type="entry name" value="FAD-bd_FR_type"/>
</dbReference>
<evidence type="ECO:0000256" key="15">
    <source>
        <dbReference type="ARBA" id="ARBA00049433"/>
    </source>
</evidence>
<evidence type="ECO:0000313" key="20">
    <source>
        <dbReference type="Proteomes" id="UP001154252"/>
    </source>
</evidence>
<evidence type="ECO:0000256" key="12">
    <source>
        <dbReference type="ARBA" id="ARBA00023004"/>
    </source>
</evidence>
<dbReference type="Pfam" id="PF00042">
    <property type="entry name" value="Globin"/>
    <property type="match status" value="1"/>
</dbReference>
<dbReference type="GO" id="GO:0019825">
    <property type="term" value="F:oxygen binding"/>
    <property type="evidence" value="ECO:0007669"/>
    <property type="project" value="InterPro"/>
</dbReference>
<evidence type="ECO:0000256" key="5">
    <source>
        <dbReference type="ARBA" id="ARBA00022575"/>
    </source>
</evidence>
<dbReference type="GO" id="GO:0071500">
    <property type="term" value="P:cellular response to nitrosative stress"/>
    <property type="evidence" value="ECO:0007669"/>
    <property type="project" value="TreeGrafter"/>
</dbReference>
<dbReference type="GO" id="GO:0071949">
    <property type="term" value="F:FAD binding"/>
    <property type="evidence" value="ECO:0007669"/>
    <property type="project" value="TreeGrafter"/>
</dbReference>
<protein>
    <recommendedName>
        <fullName evidence="4">nitric oxide dioxygenase</fullName>
        <ecNumber evidence="4">1.14.12.17</ecNumber>
    </recommendedName>
</protein>
<proteinExistence type="inferred from homology"/>
<feature type="domain" description="Globin" evidence="17">
    <location>
        <begin position="132"/>
        <end position="269"/>
    </location>
</feature>
<dbReference type="FunFam" id="2.40.30.10:FF:000034">
    <property type="entry name" value="Flavohemoprotein"/>
    <property type="match status" value="1"/>
</dbReference>
<dbReference type="EMBL" id="CAJVRC010000906">
    <property type="protein sequence ID" value="CAG8910161.1"/>
    <property type="molecule type" value="Genomic_DNA"/>
</dbReference>
<comment type="function">
    <text evidence="16">In the presence of oxygen and NADH, it has NADH oxidase activity, which leads to the generation of superoxide and H(2)O(2). Under anaerobic conditions, it also exhibits nitric oxide reductase and FAD reductase activities. However, all these reactions are much lower than NOD activity.</text>
</comment>
<comment type="cofactor">
    <cofactor evidence="1">
        <name>heme b</name>
        <dbReference type="ChEBI" id="CHEBI:60344"/>
    </cofactor>
</comment>
<sequence>MQHDSTLCTSYKLKVVGCKLQVAKTDRVNPFLPLRGALRGDIFASALKTLTDHARHLLNFPNPVSYALAIRLRWIWVAGQPTKCKRFLITHIFRLLIFKPLPRSLNSPDIERFLSSTTLITTDPSTMGSNPGMTPDQIALIKATVPVLVEHGNTITTVFYRNMLEAHPELNTVFNTANQVNGHQPRALAGALYAYASHIDDLSALASAVELICNKHASLYIKPDDYKIVGKYLLEAMGEVLGAALTPEIHDAWATAYWQLADIMIGREKQLYEHAEGWTDWREFKVANKVKESEEITSFYLAPVDEKPLPAFQPGQYISIQTYVPALKYPQARQYSLSDQPKPDYYRISVKRELGLNPAAPGAAAHPGYISNVLHDTFKIGDKLKVSHPYGDFFLAPADSETGNPIVLISAGVGLTPLTSMLNTLISKSPATRKVHFIHGARSSGARAFKKHISELPNQFPSIQTTFFTSHLSEGEAEGVDYDHVGRVDLTKLKDQDLFLDDAKTDYYICGPGKFMTDMESALEAKGVSADRVKMELFGTGGIPH</sequence>
<dbReference type="SUPFAM" id="SSF52343">
    <property type="entry name" value="Ferredoxin reductase-like, C-terminal NADP-linked domain"/>
    <property type="match status" value="1"/>
</dbReference>
<dbReference type="PROSITE" id="PS01033">
    <property type="entry name" value="GLOBIN"/>
    <property type="match status" value="1"/>
</dbReference>
<dbReference type="EC" id="1.14.12.17" evidence="4"/>
<evidence type="ECO:0000256" key="13">
    <source>
        <dbReference type="ARBA" id="ARBA00023027"/>
    </source>
</evidence>
<dbReference type="GO" id="GO:0046872">
    <property type="term" value="F:metal ion binding"/>
    <property type="evidence" value="ECO:0007669"/>
    <property type="project" value="UniProtKB-KW"/>
</dbReference>
<dbReference type="FunFam" id="1.10.490.10:FF:000003">
    <property type="entry name" value="Flavohemoprotein"/>
    <property type="match status" value="1"/>
</dbReference>
<dbReference type="InterPro" id="IPR001433">
    <property type="entry name" value="OxRdtase_FAD/NAD-bd"/>
</dbReference>
<evidence type="ECO:0000256" key="10">
    <source>
        <dbReference type="ARBA" id="ARBA00022857"/>
    </source>
</evidence>
<dbReference type="GO" id="GO:0046210">
    <property type="term" value="P:nitric oxide catabolic process"/>
    <property type="evidence" value="ECO:0007669"/>
    <property type="project" value="TreeGrafter"/>
</dbReference>
<evidence type="ECO:0000256" key="11">
    <source>
        <dbReference type="ARBA" id="ARBA00023002"/>
    </source>
</evidence>
<comment type="catalytic activity">
    <reaction evidence="14">
        <text>2 nitric oxide + NADH + 2 O2 = 2 nitrate + NAD(+) + H(+)</text>
        <dbReference type="Rhea" id="RHEA:19469"/>
        <dbReference type="ChEBI" id="CHEBI:15378"/>
        <dbReference type="ChEBI" id="CHEBI:15379"/>
        <dbReference type="ChEBI" id="CHEBI:16480"/>
        <dbReference type="ChEBI" id="CHEBI:17632"/>
        <dbReference type="ChEBI" id="CHEBI:57540"/>
        <dbReference type="ChEBI" id="CHEBI:57945"/>
        <dbReference type="EC" id="1.14.12.17"/>
    </reaction>
</comment>
<dbReference type="Gene3D" id="3.40.50.80">
    <property type="entry name" value="Nucleotide-binding domain of ferredoxin-NADP reductase (FNR) module"/>
    <property type="match status" value="1"/>
</dbReference>
<evidence type="ECO:0000259" key="18">
    <source>
        <dbReference type="PROSITE" id="PS51384"/>
    </source>
</evidence>
<keyword evidence="6" id="KW-0349">Heme</keyword>
<keyword evidence="8" id="KW-0479">Metal-binding</keyword>
<dbReference type="AlphaFoldDB" id="A0A9W4KJU8"/>
<dbReference type="PANTHER" id="PTHR43396">
    <property type="entry name" value="FLAVOHEMOPROTEIN"/>
    <property type="match status" value="1"/>
</dbReference>
<dbReference type="InterPro" id="IPR000971">
    <property type="entry name" value="Globin"/>
</dbReference>
<dbReference type="GO" id="GO:0020037">
    <property type="term" value="F:heme binding"/>
    <property type="evidence" value="ECO:0007669"/>
    <property type="project" value="InterPro"/>
</dbReference>
<dbReference type="InterPro" id="IPR039261">
    <property type="entry name" value="FNR_nucleotide-bd"/>
</dbReference>
<dbReference type="PANTHER" id="PTHR43396:SF3">
    <property type="entry name" value="FLAVOHEMOPROTEIN"/>
    <property type="match status" value="1"/>
</dbReference>
<name>A0A9W4KJU8_9EURO</name>
<keyword evidence="13" id="KW-0520">NAD</keyword>
<organism evidence="19 20">
    <name type="scientific">Penicillium egyptiacum</name>
    <dbReference type="NCBI Taxonomy" id="1303716"/>
    <lineage>
        <taxon>Eukaryota</taxon>
        <taxon>Fungi</taxon>
        <taxon>Dikarya</taxon>
        <taxon>Ascomycota</taxon>
        <taxon>Pezizomycotina</taxon>
        <taxon>Eurotiomycetes</taxon>
        <taxon>Eurotiomycetidae</taxon>
        <taxon>Eurotiales</taxon>
        <taxon>Aspergillaceae</taxon>
        <taxon>Penicillium</taxon>
    </lineage>
</organism>
<evidence type="ECO:0000256" key="7">
    <source>
        <dbReference type="ARBA" id="ARBA00022630"/>
    </source>
</evidence>
<feature type="domain" description="FAD-binding FR-type" evidence="18">
    <location>
        <begin position="279"/>
        <end position="396"/>
    </location>
</feature>
<dbReference type="InterPro" id="IPR012292">
    <property type="entry name" value="Globin/Proto"/>
</dbReference>
<dbReference type="InterPro" id="IPR017938">
    <property type="entry name" value="Riboflavin_synthase-like_b-brl"/>
</dbReference>
<dbReference type="GO" id="GO:0008941">
    <property type="term" value="F:nitric oxide dioxygenase NAD(P)H activity"/>
    <property type="evidence" value="ECO:0007669"/>
    <property type="project" value="UniProtKB-EC"/>
</dbReference>
<keyword evidence="12" id="KW-0408">Iron</keyword>
<dbReference type="InterPro" id="IPR009050">
    <property type="entry name" value="Globin-like_sf"/>
</dbReference>
<evidence type="ECO:0000256" key="8">
    <source>
        <dbReference type="ARBA" id="ARBA00022723"/>
    </source>
</evidence>
<dbReference type="PROSITE" id="PS51384">
    <property type="entry name" value="FAD_FR"/>
    <property type="match status" value="1"/>
</dbReference>
<evidence type="ECO:0000256" key="2">
    <source>
        <dbReference type="ARBA" id="ARBA00001974"/>
    </source>
</evidence>
<evidence type="ECO:0000256" key="4">
    <source>
        <dbReference type="ARBA" id="ARBA00012229"/>
    </source>
</evidence>
<comment type="catalytic activity">
    <reaction evidence="15">
        <text>2 nitric oxide + NADPH + 2 O2 = 2 nitrate + NADP(+) + H(+)</text>
        <dbReference type="Rhea" id="RHEA:19465"/>
        <dbReference type="ChEBI" id="CHEBI:15378"/>
        <dbReference type="ChEBI" id="CHEBI:15379"/>
        <dbReference type="ChEBI" id="CHEBI:16480"/>
        <dbReference type="ChEBI" id="CHEBI:17632"/>
        <dbReference type="ChEBI" id="CHEBI:57783"/>
        <dbReference type="ChEBI" id="CHEBI:58349"/>
        <dbReference type="EC" id="1.14.12.17"/>
    </reaction>
</comment>
<comment type="similarity">
    <text evidence="3">In the C-terminal section; belongs to the flavoprotein pyridine nucleotide cytochrome reductase family.</text>
</comment>
<reference evidence="19" key="1">
    <citation type="submission" date="2021-07" db="EMBL/GenBank/DDBJ databases">
        <authorList>
            <person name="Branca A.L. A."/>
        </authorList>
    </citation>
    <scope>NUCLEOTIDE SEQUENCE</scope>
</reference>
<evidence type="ECO:0000256" key="6">
    <source>
        <dbReference type="ARBA" id="ARBA00022617"/>
    </source>
</evidence>
<evidence type="ECO:0000313" key="19">
    <source>
        <dbReference type="EMBL" id="CAG8910161.1"/>
    </source>
</evidence>
<dbReference type="OrthoDB" id="436496at2759"/>
<keyword evidence="10" id="KW-0521">NADP</keyword>
<evidence type="ECO:0000256" key="9">
    <source>
        <dbReference type="ARBA" id="ARBA00022827"/>
    </source>
</evidence>
<dbReference type="Pfam" id="PF00175">
    <property type="entry name" value="NAD_binding_1"/>
    <property type="match status" value="1"/>
</dbReference>
<evidence type="ECO:0000256" key="1">
    <source>
        <dbReference type="ARBA" id="ARBA00001970"/>
    </source>
</evidence>
<evidence type="ECO:0000259" key="17">
    <source>
        <dbReference type="PROSITE" id="PS01033"/>
    </source>
</evidence>
<dbReference type="Proteomes" id="UP001154252">
    <property type="component" value="Unassembled WGS sequence"/>
</dbReference>
<dbReference type="FunFam" id="3.40.50.80:FF:000010">
    <property type="entry name" value="Flavohemoprotein"/>
    <property type="match status" value="1"/>
</dbReference>
<accession>A0A9W4KJU8</accession>
<gene>
    <name evidence="19" type="ORF">PEGY_LOCUS10964</name>
</gene>
<evidence type="ECO:0000256" key="3">
    <source>
        <dbReference type="ARBA" id="ARBA00006401"/>
    </source>
</evidence>
<dbReference type="SUPFAM" id="SSF46458">
    <property type="entry name" value="Globin-like"/>
    <property type="match status" value="1"/>
</dbReference>
<comment type="cofactor">
    <cofactor evidence="2">
        <name>FAD</name>
        <dbReference type="ChEBI" id="CHEBI:57692"/>
    </cofactor>
</comment>
<keyword evidence="7" id="KW-0285">Flavoprotein</keyword>
<keyword evidence="5" id="KW-0216">Detoxification</keyword>
<keyword evidence="11" id="KW-0560">Oxidoreductase</keyword>
<keyword evidence="9" id="KW-0274">FAD</keyword>
<keyword evidence="20" id="KW-1185">Reference proteome</keyword>
<dbReference type="Gene3D" id="1.10.490.10">
    <property type="entry name" value="Globins"/>
    <property type="match status" value="1"/>
</dbReference>
<comment type="caution">
    <text evidence="19">The sequence shown here is derived from an EMBL/GenBank/DDBJ whole genome shotgun (WGS) entry which is preliminary data.</text>
</comment>
<dbReference type="SUPFAM" id="SSF63380">
    <property type="entry name" value="Riboflavin synthase domain-like"/>
    <property type="match status" value="1"/>
</dbReference>
<evidence type="ECO:0000256" key="14">
    <source>
        <dbReference type="ARBA" id="ARBA00048649"/>
    </source>
</evidence>
<evidence type="ECO:0000256" key="16">
    <source>
        <dbReference type="ARBA" id="ARBA00056398"/>
    </source>
</evidence>
<dbReference type="CDD" id="cd08922">
    <property type="entry name" value="FHb-globin"/>
    <property type="match status" value="1"/>
</dbReference>
<dbReference type="Gene3D" id="2.40.30.10">
    <property type="entry name" value="Translation factors"/>
    <property type="match status" value="1"/>
</dbReference>
<dbReference type="NCBIfam" id="NF009805">
    <property type="entry name" value="PRK13289.1"/>
    <property type="match status" value="1"/>
</dbReference>
<dbReference type="CDD" id="cd06184">
    <property type="entry name" value="flavohem_like_fad_nad_binding"/>
    <property type="match status" value="1"/>
</dbReference>